<reference evidence="1 2" key="1">
    <citation type="submission" date="2020-06" db="EMBL/GenBank/DDBJ databases">
        <title>Transcriptomic and genomic resources for Thalictrum thalictroides and T. hernandezii: Facilitating candidate gene discovery in an emerging model plant lineage.</title>
        <authorList>
            <person name="Arias T."/>
            <person name="Riano-Pachon D.M."/>
            <person name="Di Stilio V.S."/>
        </authorList>
    </citation>
    <scope>NUCLEOTIDE SEQUENCE [LARGE SCALE GENOMIC DNA]</scope>
    <source>
        <strain evidence="2">cv. WT478/WT964</strain>
        <tissue evidence="1">Leaves</tissue>
    </source>
</reference>
<accession>A0A7J6VGF1</accession>
<keyword evidence="2" id="KW-1185">Reference proteome</keyword>
<gene>
    <name evidence="1" type="ORF">FRX31_026236</name>
</gene>
<sequence length="75" mass="8547">MHLHYTSIALPAVLVDVPRYELYDLRDGIENIWCDNSRCKKQTSNYIPNYEIHNQLQVESLQVVGGATVKLIAST</sequence>
<organism evidence="1 2">
    <name type="scientific">Thalictrum thalictroides</name>
    <name type="common">Rue-anemone</name>
    <name type="synonym">Anemone thalictroides</name>
    <dbReference type="NCBI Taxonomy" id="46969"/>
    <lineage>
        <taxon>Eukaryota</taxon>
        <taxon>Viridiplantae</taxon>
        <taxon>Streptophyta</taxon>
        <taxon>Embryophyta</taxon>
        <taxon>Tracheophyta</taxon>
        <taxon>Spermatophyta</taxon>
        <taxon>Magnoliopsida</taxon>
        <taxon>Ranunculales</taxon>
        <taxon>Ranunculaceae</taxon>
        <taxon>Thalictroideae</taxon>
        <taxon>Thalictrum</taxon>
    </lineage>
</organism>
<dbReference type="AlphaFoldDB" id="A0A7J6VGF1"/>
<name>A0A7J6VGF1_THATH</name>
<dbReference type="Proteomes" id="UP000554482">
    <property type="component" value="Unassembled WGS sequence"/>
</dbReference>
<evidence type="ECO:0000313" key="1">
    <source>
        <dbReference type="EMBL" id="KAF5184179.1"/>
    </source>
</evidence>
<protein>
    <submittedName>
        <fullName evidence="1">Uncharacterized protein</fullName>
    </submittedName>
</protein>
<proteinExistence type="predicted"/>
<dbReference type="EMBL" id="JABWDY010032450">
    <property type="protein sequence ID" value="KAF5184179.1"/>
    <property type="molecule type" value="Genomic_DNA"/>
</dbReference>
<comment type="caution">
    <text evidence="1">The sequence shown here is derived from an EMBL/GenBank/DDBJ whole genome shotgun (WGS) entry which is preliminary data.</text>
</comment>
<evidence type="ECO:0000313" key="2">
    <source>
        <dbReference type="Proteomes" id="UP000554482"/>
    </source>
</evidence>